<gene>
    <name evidence="2" type="ORF">ACFQ2F_13820</name>
</gene>
<dbReference type="EMBL" id="JBHTJO010000002">
    <property type="protein sequence ID" value="MFD0988177.1"/>
    <property type="molecule type" value="Genomic_DNA"/>
</dbReference>
<keyword evidence="1" id="KW-0472">Membrane</keyword>
<dbReference type="InterPro" id="IPR021333">
    <property type="entry name" value="DUF2946"/>
</dbReference>
<keyword evidence="3" id="KW-1185">Reference proteome</keyword>
<dbReference type="RefSeq" id="WP_379091046.1">
    <property type="nucleotide sequence ID" value="NZ_JBHTJO010000002.1"/>
</dbReference>
<evidence type="ECO:0000313" key="2">
    <source>
        <dbReference type="EMBL" id="MFD0988177.1"/>
    </source>
</evidence>
<protein>
    <submittedName>
        <fullName evidence="2">DUF2946 family protein</fullName>
    </submittedName>
</protein>
<name>A0ABW3JCK4_9HYPH</name>
<reference evidence="3" key="1">
    <citation type="journal article" date="2019" name="Int. J. Syst. Evol. Microbiol.">
        <title>The Global Catalogue of Microorganisms (GCM) 10K type strain sequencing project: providing services to taxonomists for standard genome sequencing and annotation.</title>
        <authorList>
            <consortium name="The Broad Institute Genomics Platform"/>
            <consortium name="The Broad Institute Genome Sequencing Center for Infectious Disease"/>
            <person name="Wu L."/>
            <person name="Ma J."/>
        </authorList>
    </citation>
    <scope>NUCLEOTIDE SEQUENCE [LARGE SCALE GENOMIC DNA]</scope>
    <source>
        <strain evidence="3">CCUG 61697</strain>
    </source>
</reference>
<dbReference type="Pfam" id="PF11162">
    <property type="entry name" value="DUF2946"/>
    <property type="match status" value="1"/>
</dbReference>
<evidence type="ECO:0000313" key="3">
    <source>
        <dbReference type="Proteomes" id="UP001597102"/>
    </source>
</evidence>
<organism evidence="2 3">
    <name type="scientific">Methyloligella solikamskensis</name>
    <dbReference type="NCBI Taxonomy" id="1177756"/>
    <lineage>
        <taxon>Bacteria</taxon>
        <taxon>Pseudomonadati</taxon>
        <taxon>Pseudomonadota</taxon>
        <taxon>Alphaproteobacteria</taxon>
        <taxon>Hyphomicrobiales</taxon>
        <taxon>Hyphomicrobiaceae</taxon>
        <taxon>Methyloligella</taxon>
    </lineage>
</organism>
<evidence type="ECO:0000256" key="1">
    <source>
        <dbReference type="SAM" id="Phobius"/>
    </source>
</evidence>
<comment type="caution">
    <text evidence="2">The sequence shown here is derived from an EMBL/GenBank/DDBJ whole genome shotgun (WGS) entry which is preliminary data.</text>
</comment>
<accession>A0ABW3JCK4</accession>
<keyword evidence="1" id="KW-1133">Transmembrane helix</keyword>
<sequence length="136" mass="14452">MGGLRHHSHRLIVHAMIVTLVFYAVLVAWQVPAMALARALAPELTAQTTILCTRNGPRVVALDAEGNPVENSHIPDHAKACPICQGVAGAVTPLAPQPPEIGISAVWASVEFAPEHDRGEGRSVLIRRGHDPPLSS</sequence>
<keyword evidence="1" id="KW-0812">Transmembrane</keyword>
<feature type="transmembrane region" description="Helical" evidence="1">
    <location>
        <begin position="12"/>
        <end position="31"/>
    </location>
</feature>
<dbReference type="Proteomes" id="UP001597102">
    <property type="component" value="Unassembled WGS sequence"/>
</dbReference>
<proteinExistence type="predicted"/>